<proteinExistence type="predicted"/>
<accession>A0A016UAP2</accession>
<protein>
    <submittedName>
        <fullName evidence="1">Uncharacterized protein</fullName>
    </submittedName>
</protein>
<dbReference type="EMBL" id="JARK01001385">
    <property type="protein sequence ID" value="EYC11912.1"/>
    <property type="molecule type" value="Genomic_DNA"/>
</dbReference>
<reference evidence="2" key="1">
    <citation type="journal article" date="2015" name="Nat. Genet.">
        <title>The genome and transcriptome of the zoonotic hookworm Ancylostoma ceylanicum identify infection-specific gene families.</title>
        <authorList>
            <person name="Schwarz E.M."/>
            <person name="Hu Y."/>
            <person name="Antoshechkin I."/>
            <person name="Miller M.M."/>
            <person name="Sternberg P.W."/>
            <person name="Aroian R.V."/>
        </authorList>
    </citation>
    <scope>NUCLEOTIDE SEQUENCE</scope>
    <source>
        <strain evidence="2">HY135</strain>
    </source>
</reference>
<dbReference type="Proteomes" id="UP000024635">
    <property type="component" value="Unassembled WGS sequence"/>
</dbReference>
<gene>
    <name evidence="1" type="primary">Acey_s0049.g1849</name>
    <name evidence="1" type="ORF">Y032_0049g1849</name>
</gene>
<comment type="caution">
    <text evidence="1">The sequence shown here is derived from an EMBL/GenBank/DDBJ whole genome shotgun (WGS) entry which is preliminary data.</text>
</comment>
<evidence type="ECO:0000313" key="1">
    <source>
        <dbReference type="EMBL" id="EYC11912.1"/>
    </source>
</evidence>
<organism evidence="1 2">
    <name type="scientific">Ancylostoma ceylanicum</name>
    <dbReference type="NCBI Taxonomy" id="53326"/>
    <lineage>
        <taxon>Eukaryota</taxon>
        <taxon>Metazoa</taxon>
        <taxon>Ecdysozoa</taxon>
        <taxon>Nematoda</taxon>
        <taxon>Chromadorea</taxon>
        <taxon>Rhabditida</taxon>
        <taxon>Rhabditina</taxon>
        <taxon>Rhabditomorpha</taxon>
        <taxon>Strongyloidea</taxon>
        <taxon>Ancylostomatidae</taxon>
        <taxon>Ancylostomatinae</taxon>
        <taxon>Ancylostoma</taxon>
    </lineage>
</organism>
<dbReference type="AlphaFoldDB" id="A0A016UAP2"/>
<sequence length="110" mass="12394">MRNPGKKQSVRSKAFRLKRNLTDGVFPGIGWEFDYWKTNVLLMSREEFQPLHGFLPIKRLVVLSSKSEPNIASNFSLQPYNFQITCSSELGSATSLPDQAQPAEFVTNTG</sequence>
<keyword evidence="2" id="KW-1185">Reference proteome</keyword>
<name>A0A016UAP2_9BILA</name>
<evidence type="ECO:0000313" key="2">
    <source>
        <dbReference type="Proteomes" id="UP000024635"/>
    </source>
</evidence>